<sequence>MEGVTSVQYQVKPSAAMLSFFKILVAIQFLHYYSILANPLPSLKEFASLENHFPTPRPGSIRIERLEIPLQERIPTEGCNTGELNKSQRLQTEEGSMSQAQGGLKLDGDPGHNGYSTLQGSCRQRPSN</sequence>
<dbReference type="EMBL" id="CM045865">
    <property type="protein sequence ID" value="KAI7962953.1"/>
    <property type="molecule type" value="Genomic_DNA"/>
</dbReference>
<evidence type="ECO:0000313" key="2">
    <source>
        <dbReference type="Proteomes" id="UP001060170"/>
    </source>
</evidence>
<accession>A0ACC0EZ47</accession>
<organism evidence="1 2">
    <name type="scientific">Puccinia striiformis f. sp. tritici</name>
    <dbReference type="NCBI Taxonomy" id="168172"/>
    <lineage>
        <taxon>Eukaryota</taxon>
        <taxon>Fungi</taxon>
        <taxon>Dikarya</taxon>
        <taxon>Basidiomycota</taxon>
        <taxon>Pucciniomycotina</taxon>
        <taxon>Pucciniomycetes</taxon>
        <taxon>Pucciniales</taxon>
        <taxon>Pucciniaceae</taxon>
        <taxon>Puccinia</taxon>
    </lineage>
</organism>
<reference evidence="2" key="2">
    <citation type="journal article" date="2018" name="Mol. Plant Microbe Interact.">
        <title>Genome sequence resources for the wheat stripe rust pathogen (Puccinia striiformis f. sp. tritici) and the barley stripe rust pathogen (Puccinia striiformis f. sp. hordei).</title>
        <authorList>
            <person name="Xia C."/>
            <person name="Wang M."/>
            <person name="Yin C."/>
            <person name="Cornejo O.E."/>
            <person name="Hulbert S.H."/>
            <person name="Chen X."/>
        </authorList>
    </citation>
    <scope>NUCLEOTIDE SEQUENCE [LARGE SCALE GENOMIC DNA]</scope>
    <source>
        <strain evidence="2">93-210</strain>
    </source>
</reference>
<name>A0ACC0EZ47_9BASI</name>
<dbReference type="Proteomes" id="UP001060170">
    <property type="component" value="Chromosome 1"/>
</dbReference>
<gene>
    <name evidence="1" type="ORF">MJO28_001047</name>
</gene>
<protein>
    <submittedName>
        <fullName evidence="1">Uncharacterized protein</fullName>
    </submittedName>
</protein>
<keyword evidence="2" id="KW-1185">Reference proteome</keyword>
<evidence type="ECO:0000313" key="1">
    <source>
        <dbReference type="EMBL" id="KAI7962953.1"/>
    </source>
</evidence>
<reference evidence="1 2" key="3">
    <citation type="journal article" date="2022" name="Microbiol. Spectr.">
        <title>Folding features and dynamics of 3D genome architecture in plant fungal pathogens.</title>
        <authorList>
            <person name="Xia C."/>
        </authorList>
    </citation>
    <scope>NUCLEOTIDE SEQUENCE [LARGE SCALE GENOMIC DNA]</scope>
    <source>
        <strain evidence="1 2">93-210</strain>
    </source>
</reference>
<reference evidence="2" key="1">
    <citation type="journal article" date="2018" name="BMC Genomics">
        <title>Genomic insights into host adaptation between the wheat stripe rust pathogen (Puccinia striiformis f. sp. tritici) and the barley stripe rust pathogen (Puccinia striiformis f. sp. hordei).</title>
        <authorList>
            <person name="Xia C."/>
            <person name="Wang M."/>
            <person name="Yin C."/>
            <person name="Cornejo O.E."/>
            <person name="Hulbert S.H."/>
            <person name="Chen X."/>
        </authorList>
    </citation>
    <scope>NUCLEOTIDE SEQUENCE [LARGE SCALE GENOMIC DNA]</scope>
    <source>
        <strain evidence="2">93-210</strain>
    </source>
</reference>
<proteinExistence type="predicted"/>
<comment type="caution">
    <text evidence="1">The sequence shown here is derived from an EMBL/GenBank/DDBJ whole genome shotgun (WGS) entry which is preliminary data.</text>
</comment>